<accession>A0A6C0LK58</accession>
<protein>
    <recommendedName>
        <fullName evidence="1">Glycosyl transferase family 25 domain-containing protein</fullName>
    </recommendedName>
</protein>
<proteinExistence type="predicted"/>
<dbReference type="AlphaFoldDB" id="A0A6C0LK58"/>
<name>A0A6C0LK58_9ZZZZ</name>
<sequence>MYNSETMKHYWINMDKCVDRRRHMERQFFEHSIDNYRISAETPETIKSNGYTIIRNEESIATTTPEEIACILSHLKAIQQGYDEGTDGGDEGGGSGTDGYFCVLEDDVSFINIDFNKIAKYIAEAKAAKAAKNKDGDCGGNCGDVEILQLYTSSHPVVIRLYNEHFLNGDIIIKRTESYPGAVYYLVSRKAARKILDAYVVSKQTHTYDLSYSSWTAADNIIYAPVKSYVITYPIAITDIAFGSTLHPEHLPNHENCNNIIRHIWNVNNRLSLFSH</sequence>
<organism evidence="2">
    <name type="scientific">viral metagenome</name>
    <dbReference type="NCBI Taxonomy" id="1070528"/>
    <lineage>
        <taxon>unclassified sequences</taxon>
        <taxon>metagenomes</taxon>
        <taxon>organismal metagenomes</taxon>
    </lineage>
</organism>
<evidence type="ECO:0000259" key="1">
    <source>
        <dbReference type="Pfam" id="PF01755"/>
    </source>
</evidence>
<reference evidence="2" key="1">
    <citation type="journal article" date="2020" name="Nature">
        <title>Giant virus diversity and host interactions through global metagenomics.</title>
        <authorList>
            <person name="Schulz F."/>
            <person name="Roux S."/>
            <person name="Paez-Espino D."/>
            <person name="Jungbluth S."/>
            <person name="Walsh D.A."/>
            <person name="Denef V.J."/>
            <person name="McMahon K.D."/>
            <person name="Konstantinidis K.T."/>
            <person name="Eloe-Fadrosh E.A."/>
            <person name="Kyrpides N.C."/>
            <person name="Woyke T."/>
        </authorList>
    </citation>
    <scope>NUCLEOTIDE SEQUENCE</scope>
    <source>
        <strain evidence="2">GVMAG-M-3300027963-21</strain>
    </source>
</reference>
<dbReference type="EMBL" id="MN740525">
    <property type="protein sequence ID" value="QHU31309.1"/>
    <property type="molecule type" value="Genomic_DNA"/>
</dbReference>
<dbReference type="Pfam" id="PF01755">
    <property type="entry name" value="Glyco_transf_25"/>
    <property type="match status" value="1"/>
</dbReference>
<dbReference type="InterPro" id="IPR002654">
    <property type="entry name" value="Glyco_trans_25"/>
</dbReference>
<feature type="domain" description="Glycosyl transferase family 25" evidence="1">
    <location>
        <begin position="8"/>
        <end position="199"/>
    </location>
</feature>
<evidence type="ECO:0000313" key="2">
    <source>
        <dbReference type="EMBL" id="QHU31309.1"/>
    </source>
</evidence>